<keyword evidence="2" id="KW-1185">Reference proteome</keyword>
<accession>A0A892ZNE2</accession>
<dbReference type="RefSeq" id="WP_230340449.1">
    <property type="nucleotide sequence ID" value="NZ_CP069798.1"/>
</dbReference>
<evidence type="ECO:0000313" key="1">
    <source>
        <dbReference type="EMBL" id="QRQ83154.1"/>
    </source>
</evidence>
<dbReference type="AlphaFoldDB" id="A0A892ZNE2"/>
<dbReference type="InterPro" id="IPR050696">
    <property type="entry name" value="FtsA/MreB"/>
</dbReference>
<dbReference type="KEGG" id="ptes:JQU52_07305"/>
<dbReference type="NCBIfam" id="TIGR01175">
    <property type="entry name" value="pilM"/>
    <property type="match status" value="1"/>
</dbReference>
<evidence type="ECO:0000313" key="2">
    <source>
        <dbReference type="Proteomes" id="UP000653156"/>
    </source>
</evidence>
<dbReference type="PANTHER" id="PTHR32432:SF3">
    <property type="entry name" value="ETHANOLAMINE UTILIZATION PROTEIN EUTJ"/>
    <property type="match status" value="1"/>
</dbReference>
<name>A0A892ZNE2_9NEIS</name>
<dbReference type="Proteomes" id="UP000653156">
    <property type="component" value="Chromosome"/>
</dbReference>
<sequence>MKIGKSNKFSNTNNKLKPSNHDCIGIHITPQAIHAVLVSARSVNQISLEKYAITPLPQNVISNNGIEDHDQAVTYLQQTMRQLNSNCKNITVSLPQNLASIQVVQYNPAQTELTLDEFVEFEVSQTADLESSSYDYCYLSDTRQGKLQDILLVSCKRDDVDARLDLFSAANITPKQMDVDILAALNAVNFWINQQQPVLAGQNLAIFQVGIHSTSALITQNDRLLYKQEINLGHEHLMQAIRRNYQLSEGDAWNMVYAAGKPADFATKVGAVFQDQLTQEIQRFLQFYYTTNSHDQSTDVQQILVSGYQNDAALAIAERITQQVNIPTQQITPIAAAQANKRLDNTQLLSDSSLLTEAFGLAVRGL</sequence>
<dbReference type="InterPro" id="IPR005883">
    <property type="entry name" value="PilM"/>
</dbReference>
<reference evidence="1" key="1">
    <citation type="submission" date="2021-02" db="EMBL/GenBank/DDBJ databases">
        <title>Neisseriaceae sp. 26B isolated from the cloaca of a Common Toad-headed Turtle (Mesoclemmys nasuta).</title>
        <authorList>
            <person name="Spergser J."/>
            <person name="Busse H.-J."/>
        </authorList>
    </citation>
    <scope>NUCLEOTIDE SEQUENCE</scope>
    <source>
        <strain evidence="1">26B</strain>
    </source>
</reference>
<organism evidence="1 2">
    <name type="scientific">Paralysiella testudinis</name>
    <dbReference type="NCBI Taxonomy" id="2809020"/>
    <lineage>
        <taxon>Bacteria</taxon>
        <taxon>Pseudomonadati</taxon>
        <taxon>Pseudomonadota</taxon>
        <taxon>Betaproteobacteria</taxon>
        <taxon>Neisseriales</taxon>
        <taxon>Neisseriaceae</taxon>
        <taxon>Paralysiella</taxon>
    </lineage>
</organism>
<protein>
    <submittedName>
        <fullName evidence="1">Type IV pilus assembly protein PilM</fullName>
    </submittedName>
</protein>
<dbReference type="Pfam" id="PF11104">
    <property type="entry name" value="PilM_2"/>
    <property type="match status" value="1"/>
</dbReference>
<gene>
    <name evidence="1" type="primary">pilM</name>
    <name evidence="1" type="ORF">JQU52_07305</name>
</gene>
<dbReference type="Gene3D" id="3.30.1490.300">
    <property type="match status" value="1"/>
</dbReference>
<dbReference type="Gene3D" id="3.30.420.40">
    <property type="match status" value="2"/>
</dbReference>
<dbReference type="PIRSF" id="PIRSF019169">
    <property type="entry name" value="PilM"/>
    <property type="match status" value="1"/>
</dbReference>
<dbReference type="EMBL" id="CP069798">
    <property type="protein sequence ID" value="QRQ83154.1"/>
    <property type="molecule type" value="Genomic_DNA"/>
</dbReference>
<dbReference type="PANTHER" id="PTHR32432">
    <property type="entry name" value="CELL DIVISION PROTEIN FTSA-RELATED"/>
    <property type="match status" value="1"/>
</dbReference>
<proteinExistence type="predicted"/>